<evidence type="ECO:0000313" key="2">
    <source>
        <dbReference type="Proteomes" id="UP001177670"/>
    </source>
</evidence>
<protein>
    <submittedName>
        <fullName evidence="1">Uncharacterized protein</fullName>
    </submittedName>
</protein>
<organism evidence="1 2">
    <name type="scientific">Melipona bicolor</name>
    <dbReference type="NCBI Taxonomy" id="60889"/>
    <lineage>
        <taxon>Eukaryota</taxon>
        <taxon>Metazoa</taxon>
        <taxon>Ecdysozoa</taxon>
        <taxon>Arthropoda</taxon>
        <taxon>Hexapoda</taxon>
        <taxon>Insecta</taxon>
        <taxon>Pterygota</taxon>
        <taxon>Neoptera</taxon>
        <taxon>Endopterygota</taxon>
        <taxon>Hymenoptera</taxon>
        <taxon>Apocrita</taxon>
        <taxon>Aculeata</taxon>
        <taxon>Apoidea</taxon>
        <taxon>Anthophila</taxon>
        <taxon>Apidae</taxon>
        <taxon>Melipona</taxon>
    </lineage>
</organism>
<name>A0AA40G8Q4_9HYME</name>
<gene>
    <name evidence="1" type="ORF">K0M31_014393</name>
</gene>
<accession>A0AA40G8Q4</accession>
<dbReference type="Proteomes" id="UP001177670">
    <property type="component" value="Unassembled WGS sequence"/>
</dbReference>
<comment type="caution">
    <text evidence="1">The sequence shown here is derived from an EMBL/GenBank/DDBJ whole genome shotgun (WGS) entry which is preliminary data.</text>
</comment>
<sequence>MAIGKASSTMSDKCRLAGLGLTWHKKPIDLPIDIDKYQKKSALSSSSLSNILSL</sequence>
<dbReference type="EMBL" id="JAHYIQ010000004">
    <property type="protein sequence ID" value="KAK1133030.1"/>
    <property type="molecule type" value="Genomic_DNA"/>
</dbReference>
<proteinExistence type="predicted"/>
<keyword evidence="2" id="KW-1185">Reference proteome</keyword>
<reference evidence="1" key="1">
    <citation type="submission" date="2021-10" db="EMBL/GenBank/DDBJ databases">
        <title>Melipona bicolor Genome sequencing and assembly.</title>
        <authorList>
            <person name="Araujo N.S."/>
            <person name="Arias M.C."/>
        </authorList>
    </citation>
    <scope>NUCLEOTIDE SEQUENCE</scope>
    <source>
        <strain evidence="1">USP_2M_L1-L4_2017</strain>
        <tissue evidence="1">Whole body</tissue>
    </source>
</reference>
<dbReference type="AlphaFoldDB" id="A0AA40G8Q4"/>
<evidence type="ECO:0000313" key="1">
    <source>
        <dbReference type="EMBL" id="KAK1133030.1"/>
    </source>
</evidence>